<comment type="caution">
    <text evidence="6">The sequence shown here is derived from an EMBL/GenBank/DDBJ whole genome shotgun (WGS) entry which is preliminary data.</text>
</comment>
<dbReference type="SMART" id="SM00408">
    <property type="entry name" value="IGc2"/>
    <property type="match status" value="3"/>
</dbReference>
<dbReference type="SMART" id="SM00406">
    <property type="entry name" value="IGv"/>
    <property type="match status" value="2"/>
</dbReference>
<dbReference type="Proteomes" id="UP000549394">
    <property type="component" value="Unassembled WGS sequence"/>
</dbReference>
<feature type="domain" description="Ig-like" evidence="5">
    <location>
        <begin position="134"/>
        <end position="225"/>
    </location>
</feature>
<dbReference type="EMBL" id="CAJFCJ010000006">
    <property type="protein sequence ID" value="CAD5115487.1"/>
    <property type="molecule type" value="Genomic_DNA"/>
</dbReference>
<dbReference type="SUPFAM" id="SSF48726">
    <property type="entry name" value="Immunoglobulin"/>
    <property type="match status" value="3"/>
</dbReference>
<dbReference type="Pfam" id="PF07679">
    <property type="entry name" value="I-set"/>
    <property type="match status" value="2"/>
</dbReference>
<feature type="domain" description="Ig-like" evidence="5">
    <location>
        <begin position="34"/>
        <end position="128"/>
    </location>
</feature>
<dbReference type="InterPro" id="IPR013106">
    <property type="entry name" value="Ig_V-set"/>
</dbReference>
<dbReference type="InterPro" id="IPR013098">
    <property type="entry name" value="Ig_I-set"/>
</dbReference>
<proteinExistence type="predicted"/>
<dbReference type="PROSITE" id="PS50835">
    <property type="entry name" value="IG_LIKE"/>
    <property type="match status" value="3"/>
</dbReference>
<dbReference type="InterPro" id="IPR003598">
    <property type="entry name" value="Ig_sub2"/>
</dbReference>
<evidence type="ECO:0000256" key="1">
    <source>
        <dbReference type="ARBA" id="ARBA00022729"/>
    </source>
</evidence>
<dbReference type="InterPro" id="IPR003599">
    <property type="entry name" value="Ig_sub"/>
</dbReference>
<dbReference type="InterPro" id="IPR051170">
    <property type="entry name" value="Neural/epithelial_adhesion"/>
</dbReference>
<evidence type="ECO:0000313" key="6">
    <source>
        <dbReference type="EMBL" id="CAD5115487.1"/>
    </source>
</evidence>
<dbReference type="PANTHER" id="PTHR12231:SF253">
    <property type="entry name" value="DPR-INTERACTING PROTEIN ETA, ISOFORM B-RELATED"/>
    <property type="match status" value="1"/>
</dbReference>
<evidence type="ECO:0000313" key="7">
    <source>
        <dbReference type="Proteomes" id="UP000549394"/>
    </source>
</evidence>
<name>A0A7I8VH33_9ANNE</name>
<keyword evidence="3" id="KW-1015">Disulfide bond</keyword>
<protein>
    <submittedName>
        <fullName evidence="6">DgyrCDS4456</fullName>
    </submittedName>
</protein>
<feature type="domain" description="Ig-like" evidence="5">
    <location>
        <begin position="230"/>
        <end position="327"/>
    </location>
</feature>
<dbReference type="GO" id="GO:0043005">
    <property type="term" value="C:neuron projection"/>
    <property type="evidence" value="ECO:0007669"/>
    <property type="project" value="TreeGrafter"/>
</dbReference>
<keyword evidence="7" id="KW-1185">Reference proteome</keyword>
<dbReference type="PANTHER" id="PTHR12231">
    <property type="entry name" value="CTX-RELATED TYPE I TRANSMEMBRANE PROTEIN"/>
    <property type="match status" value="1"/>
</dbReference>
<accession>A0A7I8VH33</accession>
<dbReference type="InterPro" id="IPR036179">
    <property type="entry name" value="Ig-like_dom_sf"/>
</dbReference>
<keyword evidence="2" id="KW-0677">Repeat</keyword>
<dbReference type="Gene3D" id="2.60.40.10">
    <property type="entry name" value="Immunoglobulins"/>
    <property type="match status" value="3"/>
</dbReference>
<dbReference type="SMART" id="SM00409">
    <property type="entry name" value="IG"/>
    <property type="match status" value="3"/>
</dbReference>
<keyword evidence="4" id="KW-0393">Immunoglobulin domain</keyword>
<dbReference type="OrthoDB" id="10012075at2759"/>
<keyword evidence="1" id="KW-0732">Signal</keyword>
<evidence type="ECO:0000256" key="3">
    <source>
        <dbReference type="ARBA" id="ARBA00023157"/>
    </source>
</evidence>
<evidence type="ECO:0000256" key="4">
    <source>
        <dbReference type="ARBA" id="ARBA00023319"/>
    </source>
</evidence>
<evidence type="ECO:0000256" key="2">
    <source>
        <dbReference type="ARBA" id="ARBA00022737"/>
    </source>
</evidence>
<dbReference type="Pfam" id="PF13927">
    <property type="entry name" value="Ig_3"/>
    <property type="match status" value="1"/>
</dbReference>
<dbReference type="InterPro" id="IPR007110">
    <property type="entry name" value="Ig-like_dom"/>
</dbReference>
<dbReference type="InterPro" id="IPR013783">
    <property type="entry name" value="Ig-like_fold"/>
</dbReference>
<evidence type="ECO:0000259" key="5">
    <source>
        <dbReference type="PROSITE" id="PS50835"/>
    </source>
</evidence>
<dbReference type="AlphaFoldDB" id="A0A7I8VH33"/>
<gene>
    <name evidence="6" type="ORF">DGYR_LOCUS4227</name>
</gene>
<reference evidence="6 7" key="1">
    <citation type="submission" date="2020-08" db="EMBL/GenBank/DDBJ databases">
        <authorList>
            <person name="Hejnol A."/>
        </authorList>
    </citation>
    <scope>NUCLEOTIDE SEQUENCE [LARGE SCALE GENOMIC DNA]</scope>
</reference>
<sequence>MSAPNTEGDTGYEEYDDENYESFDYSDPGLGLEPEFDAHFTNLSYVVGETAILPCRVKNRGNYQVSWSSPDQVFLTVEDRRTVDDSRFDILRSVEEEWNLQLRTVLWEDRGTYKCIVNYHQPKSKLVNLSVRVPATIIDELSSGDATVEEGATVILNCNVTGVPYPTVSWYRRRFDSKSEDERERIVNSTGEALIIPNVTRYCDDIYECVADNGVSAVSRQMRVTVEFEPEITLPASRFGQIAGKTTMLECRITARPQGETVWRKNGKIVNQKTDKRYQLHAYEYEQAPHTISVFLTIKNVKKSDSGVYECFSTNPLGNDSEKMVFTGKFYALLLL</sequence>
<organism evidence="6 7">
    <name type="scientific">Dimorphilus gyrociliatus</name>
    <dbReference type="NCBI Taxonomy" id="2664684"/>
    <lineage>
        <taxon>Eukaryota</taxon>
        <taxon>Metazoa</taxon>
        <taxon>Spiralia</taxon>
        <taxon>Lophotrochozoa</taxon>
        <taxon>Annelida</taxon>
        <taxon>Polychaeta</taxon>
        <taxon>Polychaeta incertae sedis</taxon>
        <taxon>Dinophilidae</taxon>
        <taxon>Dimorphilus</taxon>
    </lineage>
</organism>